<evidence type="ECO:0000313" key="1">
    <source>
        <dbReference type="EMBL" id="VDM23469.1"/>
    </source>
</evidence>
<evidence type="ECO:0000313" key="3">
    <source>
        <dbReference type="WBParaSite" id="TCNE_0000003801-mRNA-1"/>
    </source>
</evidence>
<dbReference type="AlphaFoldDB" id="A0A183TUW9"/>
<dbReference type="Proteomes" id="UP000050794">
    <property type="component" value="Unassembled WGS sequence"/>
</dbReference>
<protein>
    <submittedName>
        <fullName evidence="3">Transposase</fullName>
    </submittedName>
</protein>
<dbReference type="EMBL" id="UYWY01000013">
    <property type="protein sequence ID" value="VDM23469.1"/>
    <property type="molecule type" value="Genomic_DNA"/>
</dbReference>
<keyword evidence="2" id="KW-1185">Reference proteome</keyword>
<gene>
    <name evidence="1" type="ORF">TCNE_LOCUS39</name>
</gene>
<name>A0A183TUW9_TOXCA</name>
<reference evidence="3" key="1">
    <citation type="submission" date="2016-06" db="UniProtKB">
        <authorList>
            <consortium name="WormBaseParasite"/>
        </authorList>
    </citation>
    <scope>IDENTIFICATION</scope>
</reference>
<organism evidence="2 3">
    <name type="scientific">Toxocara canis</name>
    <name type="common">Canine roundworm</name>
    <dbReference type="NCBI Taxonomy" id="6265"/>
    <lineage>
        <taxon>Eukaryota</taxon>
        <taxon>Metazoa</taxon>
        <taxon>Ecdysozoa</taxon>
        <taxon>Nematoda</taxon>
        <taxon>Chromadorea</taxon>
        <taxon>Rhabditida</taxon>
        <taxon>Spirurina</taxon>
        <taxon>Ascaridomorpha</taxon>
        <taxon>Ascaridoidea</taxon>
        <taxon>Toxocaridae</taxon>
        <taxon>Toxocara</taxon>
    </lineage>
</organism>
<sequence length="82" mass="9316">MLLEVAKLVRSWTDLAKYTLLMGCDPVRCELTLAPAAARPKHYVKEGWRYSLVFTNAEEKIGIKHQQRALVDEHVGRLPSVP</sequence>
<evidence type="ECO:0000313" key="2">
    <source>
        <dbReference type="Proteomes" id="UP000050794"/>
    </source>
</evidence>
<dbReference type="WBParaSite" id="TCNE_0000003801-mRNA-1">
    <property type="protein sequence ID" value="TCNE_0000003801-mRNA-1"/>
    <property type="gene ID" value="TCNE_0000003801"/>
</dbReference>
<proteinExistence type="predicted"/>
<accession>A0A183TUW9</accession>
<reference evidence="1 2" key="2">
    <citation type="submission" date="2018-11" db="EMBL/GenBank/DDBJ databases">
        <authorList>
            <consortium name="Pathogen Informatics"/>
        </authorList>
    </citation>
    <scope>NUCLEOTIDE SEQUENCE [LARGE SCALE GENOMIC DNA]</scope>
</reference>